<accession>A0A158QBI0</accession>
<dbReference type="SUPFAM" id="SSF48726">
    <property type="entry name" value="Immunoglobulin"/>
    <property type="match status" value="2"/>
</dbReference>
<proteinExistence type="predicted"/>
<dbReference type="PROSITE" id="PS50835">
    <property type="entry name" value="IG_LIKE"/>
    <property type="match status" value="2"/>
</dbReference>
<dbReference type="GO" id="GO:0008236">
    <property type="term" value="F:serine-type peptidase activity"/>
    <property type="evidence" value="ECO:0007669"/>
    <property type="project" value="InterPro"/>
</dbReference>
<dbReference type="GO" id="GO:0008239">
    <property type="term" value="F:dipeptidyl-peptidase activity"/>
    <property type="evidence" value="ECO:0007669"/>
    <property type="project" value="TreeGrafter"/>
</dbReference>
<reference evidence="4" key="1">
    <citation type="submission" date="2016-04" db="UniProtKB">
        <authorList>
            <consortium name="WormBaseParasite"/>
        </authorList>
    </citation>
    <scope>IDENTIFICATION</scope>
</reference>
<name>A0A158QBI0_HYMDI</name>
<dbReference type="Pfam" id="PF00930">
    <property type="entry name" value="DPPIV_N"/>
    <property type="match status" value="1"/>
</dbReference>
<dbReference type="InterPro" id="IPR036179">
    <property type="entry name" value="Ig-like_dom_sf"/>
</dbReference>
<evidence type="ECO:0000259" key="1">
    <source>
        <dbReference type="PROSITE" id="PS50835"/>
    </source>
</evidence>
<dbReference type="PANTHER" id="PTHR11731">
    <property type="entry name" value="PROTEASE FAMILY S9B,C DIPEPTIDYL-PEPTIDASE IV-RELATED"/>
    <property type="match status" value="1"/>
</dbReference>
<feature type="domain" description="Ig-like" evidence="1">
    <location>
        <begin position="92"/>
        <end position="183"/>
    </location>
</feature>
<dbReference type="InterPro" id="IPR002469">
    <property type="entry name" value="Peptidase_S9B_N"/>
</dbReference>
<dbReference type="InterPro" id="IPR007110">
    <property type="entry name" value="Ig-like_dom"/>
</dbReference>
<feature type="domain" description="Ig-like" evidence="1">
    <location>
        <begin position="200"/>
        <end position="279"/>
    </location>
</feature>
<dbReference type="OrthoDB" id="16520at2759"/>
<dbReference type="Proteomes" id="UP000274504">
    <property type="component" value="Unassembled WGS sequence"/>
</dbReference>
<dbReference type="SUPFAM" id="SSF82171">
    <property type="entry name" value="DPP6 N-terminal domain-like"/>
    <property type="match status" value="1"/>
</dbReference>
<dbReference type="SMART" id="SM00409">
    <property type="entry name" value="IG"/>
    <property type="match status" value="2"/>
</dbReference>
<dbReference type="Gene3D" id="3.40.50.1820">
    <property type="entry name" value="alpha/beta hydrolase"/>
    <property type="match status" value="1"/>
</dbReference>
<sequence length="1122" mass="126885">MIPSARFVKIIWRRVSFDGLVTETVNDGLMSRDMSRWKIGQGKQTNSIRLEILVVDETYAGHYTCDCQYTGSVEPARAERILRVVSQAKVLPFQSSYTTTLTEGDRMVLRCQAAGIPKPVTYWTRTGGSSSIIRNYGISKPGETIEFTSVLAQDAGEYMCMAENRLGVDYWPVTVAVRHKPISKIYVTVPIAQNPCNVHLYCEVSANPATEATQISWSVGTPATPLLADSRIQLVYMNGGNTRFSVLNFNPILASDLNKKYTCNAYNSLGTVVTEYTLNESAIVTGESFAYLKCRGCNLRTNLFMPSQDCTRCRIYFASMKTPVAGANILYADIEIDPNATSVHCIRSFIPLLPSDVFQNTRSGPNFNLAESLLRERMRCGTFNPSDIKLDSQSGTFLISMFGKLFQFTDDNWPTPSAQPSECSLNILESDDTVIQPVVCPSNTNLVAYVTGNNVAVANALTSNFIHLTDVTDPKVSAGTPAFVIQEEFNRYVGLWWCPKLNLNGEYSLIYEKTDANGVGTVKLPNFDSWSEEVEEHAYPKPGKCNSILMLKQFILKLSMYALFLGSKNATSDLVLVTFSVDRQTSEITNVKSHNLPSPLFKMLPEYEYLVRCDWTSDGKYFWMILSNRLQTRMSLFLVSPRSFYESEWMPFIHLRDEEDMAYWVEVHDCLQFLDTSCETLRYIWMSRRTGYSHLYICHQIIPESSSSSAALQHAELVSDRPLTYGDWDVLSDHIFVDHERNLILFESLQEDSLYLNVYAVNYSKTELKIHRLTLPQVWFQLLGLKYQSDTGGDKLYFSILHYDESSGLCAIEASSPILLHGQMLFRLSVQDDGTPELKPIALLGSMYPVHDVLPKSLQVPTGPHMMSYTFQDVSDTVTYYGMLFTPPPTTKPPQGFPTLHFVYGGPGVQIVRGLCSKSLFLRAQIYCHYGYAVFLCDCRGSSNRGSKFAGYIKYNMGSVELPDHIMFLREVARQSGNIDLNRVAIYGSSYGGYLSLMAAAKHRYAYKAAVAICPVVSWRHYDTAYTERYLGLPNENDDVYRKADVLTYIDDFPDFIPYLMIAHGGKDENVHFAHTANLIQELNSRRKPYEFKFYPTSRHRIRDDDHLTASIIQFLDRALRN</sequence>
<gene>
    <name evidence="2" type="ORF">HDID_LOCUS39</name>
</gene>
<dbReference type="InterPro" id="IPR003598">
    <property type="entry name" value="Ig_sub2"/>
</dbReference>
<dbReference type="Pfam" id="PF13927">
    <property type="entry name" value="Ig_3"/>
    <property type="match status" value="1"/>
</dbReference>
<dbReference type="InterPro" id="IPR050278">
    <property type="entry name" value="Serine_Prot_S9B/DPPIV"/>
</dbReference>
<dbReference type="InterPro" id="IPR001375">
    <property type="entry name" value="Peptidase_S9_cat"/>
</dbReference>
<dbReference type="InterPro" id="IPR013783">
    <property type="entry name" value="Ig-like_fold"/>
</dbReference>
<dbReference type="WBParaSite" id="HDID_0000003801-mRNA-1">
    <property type="protein sequence ID" value="HDID_0000003801-mRNA-1"/>
    <property type="gene ID" value="HDID_0000003801"/>
</dbReference>
<dbReference type="Pfam" id="PF00326">
    <property type="entry name" value="Peptidase_S9"/>
    <property type="match status" value="1"/>
</dbReference>
<dbReference type="AlphaFoldDB" id="A0A158QBI0"/>
<dbReference type="Gene3D" id="2.60.40.10">
    <property type="entry name" value="Immunoglobulins"/>
    <property type="match status" value="2"/>
</dbReference>
<dbReference type="SUPFAM" id="SSF53474">
    <property type="entry name" value="alpha/beta-Hydrolases"/>
    <property type="match status" value="1"/>
</dbReference>
<dbReference type="EMBL" id="UYSG01000003">
    <property type="protein sequence ID" value="VDL11657.1"/>
    <property type="molecule type" value="Genomic_DNA"/>
</dbReference>
<dbReference type="InterPro" id="IPR029058">
    <property type="entry name" value="AB_hydrolase_fold"/>
</dbReference>
<dbReference type="STRING" id="6216.A0A158QBI0"/>
<protein>
    <submittedName>
        <fullName evidence="4">Ig-like domain-containing protein</fullName>
    </submittedName>
</protein>
<dbReference type="SMART" id="SM00408">
    <property type="entry name" value="IGc2"/>
    <property type="match status" value="1"/>
</dbReference>
<dbReference type="Gene3D" id="2.140.10.30">
    <property type="entry name" value="Dipeptidylpeptidase IV, N-terminal domain"/>
    <property type="match status" value="1"/>
</dbReference>
<organism evidence="4">
    <name type="scientific">Hymenolepis diminuta</name>
    <name type="common">Rat tapeworm</name>
    <dbReference type="NCBI Taxonomy" id="6216"/>
    <lineage>
        <taxon>Eukaryota</taxon>
        <taxon>Metazoa</taxon>
        <taxon>Spiralia</taxon>
        <taxon>Lophotrochozoa</taxon>
        <taxon>Platyhelminthes</taxon>
        <taxon>Cestoda</taxon>
        <taxon>Eucestoda</taxon>
        <taxon>Cyclophyllidea</taxon>
        <taxon>Hymenolepididae</taxon>
        <taxon>Hymenolepis</taxon>
    </lineage>
</organism>
<dbReference type="PANTHER" id="PTHR11731:SF193">
    <property type="entry name" value="DIPEPTIDYL PEPTIDASE 9"/>
    <property type="match status" value="1"/>
</dbReference>
<evidence type="ECO:0000313" key="3">
    <source>
        <dbReference type="Proteomes" id="UP000274504"/>
    </source>
</evidence>
<evidence type="ECO:0000313" key="4">
    <source>
        <dbReference type="WBParaSite" id="HDID_0000003801-mRNA-1"/>
    </source>
</evidence>
<reference evidence="2 3" key="2">
    <citation type="submission" date="2018-11" db="EMBL/GenBank/DDBJ databases">
        <authorList>
            <consortium name="Pathogen Informatics"/>
        </authorList>
    </citation>
    <scope>NUCLEOTIDE SEQUENCE [LARGE SCALE GENOMIC DNA]</scope>
</reference>
<evidence type="ECO:0000313" key="2">
    <source>
        <dbReference type="EMBL" id="VDL11657.1"/>
    </source>
</evidence>
<dbReference type="InterPro" id="IPR003599">
    <property type="entry name" value="Ig_sub"/>
</dbReference>
<dbReference type="GO" id="GO:0006508">
    <property type="term" value="P:proteolysis"/>
    <property type="evidence" value="ECO:0007669"/>
    <property type="project" value="InterPro"/>
</dbReference>